<dbReference type="Pfam" id="PF02852">
    <property type="entry name" value="Pyr_redox_dim"/>
    <property type="match status" value="1"/>
</dbReference>
<feature type="domain" description="Pyridine nucleotide-disulphide oxidoreductase dimerisation" evidence="6">
    <location>
        <begin position="345"/>
        <end position="452"/>
    </location>
</feature>
<dbReference type="Pfam" id="PF07992">
    <property type="entry name" value="Pyr_redox_2"/>
    <property type="match status" value="1"/>
</dbReference>
<evidence type="ECO:0000313" key="9">
    <source>
        <dbReference type="Proteomes" id="UP000279275"/>
    </source>
</evidence>
<dbReference type="Gene3D" id="3.50.50.60">
    <property type="entry name" value="FAD/NAD(P)-binding domain"/>
    <property type="match status" value="2"/>
</dbReference>
<reference evidence="8 9" key="1">
    <citation type="submission" date="2018-10" db="EMBL/GenBank/DDBJ databases">
        <title>Isolation from cow dung.</title>
        <authorList>
            <person name="Ling L."/>
        </authorList>
    </citation>
    <scope>NUCLEOTIDE SEQUENCE [LARGE SCALE GENOMIC DNA]</scope>
    <source>
        <strain evidence="8 9">NEAU-LL90</strain>
    </source>
</reference>
<comment type="cofactor">
    <cofactor evidence="4">
        <name>FAD</name>
        <dbReference type="ChEBI" id="CHEBI:57692"/>
    </cofactor>
    <text evidence="4">Binds 1 FAD per subunit.</text>
</comment>
<keyword evidence="9" id="KW-1185">Reference proteome</keyword>
<feature type="binding site" evidence="4">
    <location>
        <position position="310"/>
    </location>
    <ligand>
        <name>FAD</name>
        <dbReference type="ChEBI" id="CHEBI:57692"/>
    </ligand>
</feature>
<dbReference type="GO" id="GO:0050660">
    <property type="term" value="F:flavin adenine dinucleotide binding"/>
    <property type="evidence" value="ECO:0007669"/>
    <property type="project" value="TreeGrafter"/>
</dbReference>
<organism evidence="8 9">
    <name type="scientific">Nocardia stercoris</name>
    <dbReference type="NCBI Taxonomy" id="2483361"/>
    <lineage>
        <taxon>Bacteria</taxon>
        <taxon>Bacillati</taxon>
        <taxon>Actinomycetota</taxon>
        <taxon>Actinomycetes</taxon>
        <taxon>Mycobacteriales</taxon>
        <taxon>Nocardiaceae</taxon>
        <taxon>Nocardia</taxon>
    </lineage>
</organism>
<evidence type="ECO:0000256" key="4">
    <source>
        <dbReference type="PIRSR" id="PIRSR000350-3"/>
    </source>
</evidence>
<dbReference type="PANTHER" id="PTHR43014:SF2">
    <property type="entry name" value="MERCURIC REDUCTASE"/>
    <property type="match status" value="1"/>
</dbReference>
<keyword evidence="4" id="KW-0547">Nucleotide-binding</keyword>
<feature type="domain" description="FAD/NAD(P)-binding" evidence="7">
    <location>
        <begin position="10"/>
        <end position="324"/>
    </location>
</feature>
<dbReference type="PIRSF" id="PIRSF000350">
    <property type="entry name" value="Mercury_reductase_MerA"/>
    <property type="match status" value="1"/>
</dbReference>
<feature type="binding site" evidence="4">
    <location>
        <begin position="185"/>
        <end position="192"/>
    </location>
    <ligand>
        <name>NAD(+)</name>
        <dbReference type="ChEBI" id="CHEBI:57540"/>
    </ligand>
</feature>
<keyword evidence="3 4" id="KW-0274">FAD</keyword>
<dbReference type="RefSeq" id="WP_122189246.1">
    <property type="nucleotide sequence ID" value="NZ_RFFH01000007.1"/>
</dbReference>
<evidence type="ECO:0000313" key="8">
    <source>
        <dbReference type="EMBL" id="RMI31296.1"/>
    </source>
</evidence>
<keyword evidence="2" id="KW-0285">Flavoprotein</keyword>
<dbReference type="PANTHER" id="PTHR43014">
    <property type="entry name" value="MERCURIC REDUCTASE"/>
    <property type="match status" value="1"/>
</dbReference>
<sequence>MTTVPTEVVDTVVIGLGPGGEAAANKLARAGRTVIGVEGHLVGGECPFYACVPTKMMIRAANTLAEARRIPLLAGTATVHPEWGKVAARIRDDATHDWHDTAAVRRLTESGARVVRGWGRLTGPGEVTVDTGNGGTRFVAESAIVLGPGADPVVPRIPGLARAGYWTSRDAAAATELPASLLILGGGPVACEFAQIFARFGCAVTMLVRSRLLSREEPEAGAVLAEVFADEGIRVRTGVSAVRADHSEHGVTLLLSDGDAVRAERLLLATGRRPDLAALGVGAIGLDDRAATVPVDDRMRAADRVWAVGDVTGHGAYTHVALYQSRIAVHDILGYDGERADYRAVPRVIFTDPEVGAVGVTEAQARDAGTPILIGCSSVASSARGWIHRAGNEGLIKLIADRFDEQLIGATSVGPAGGEVLSALALAVHARVPLEQLRSLIYPYPTFQGAIAAALRDLEKADM</sequence>
<feature type="binding site" evidence="4">
    <location>
        <position position="271"/>
    </location>
    <ligand>
        <name>NAD(+)</name>
        <dbReference type="ChEBI" id="CHEBI:57540"/>
    </ligand>
</feature>
<feature type="binding site" evidence="4">
    <location>
        <position position="55"/>
    </location>
    <ligand>
        <name>FAD</name>
        <dbReference type="ChEBI" id="CHEBI:57692"/>
    </ligand>
</feature>
<proteinExistence type="inferred from homology"/>
<dbReference type="AlphaFoldDB" id="A0A3M2L2V0"/>
<evidence type="ECO:0000256" key="3">
    <source>
        <dbReference type="ARBA" id="ARBA00022827"/>
    </source>
</evidence>
<dbReference type="InterPro" id="IPR036188">
    <property type="entry name" value="FAD/NAD-bd_sf"/>
</dbReference>
<dbReference type="PRINTS" id="PR00411">
    <property type="entry name" value="PNDRDTASEI"/>
</dbReference>
<gene>
    <name evidence="8" type="ORF">EBN03_18200</name>
</gene>
<dbReference type="EMBL" id="RFFH01000007">
    <property type="protein sequence ID" value="RMI31296.1"/>
    <property type="molecule type" value="Genomic_DNA"/>
</dbReference>
<dbReference type="SUPFAM" id="SSF51905">
    <property type="entry name" value="FAD/NAD(P)-binding domain"/>
    <property type="match status" value="1"/>
</dbReference>
<dbReference type="OrthoDB" id="9800167at2"/>
<dbReference type="Gene3D" id="3.30.390.30">
    <property type="match status" value="1"/>
</dbReference>
<dbReference type="PRINTS" id="PR00368">
    <property type="entry name" value="FADPNR"/>
</dbReference>
<evidence type="ECO:0000259" key="7">
    <source>
        <dbReference type="Pfam" id="PF07992"/>
    </source>
</evidence>
<dbReference type="GO" id="GO:0003955">
    <property type="term" value="F:NAD(P)H dehydrogenase (quinone) activity"/>
    <property type="evidence" value="ECO:0007669"/>
    <property type="project" value="TreeGrafter"/>
</dbReference>
<dbReference type="Proteomes" id="UP000279275">
    <property type="component" value="Unassembled WGS sequence"/>
</dbReference>
<comment type="caution">
    <text evidence="8">The sequence shown here is derived from an EMBL/GenBank/DDBJ whole genome shotgun (WGS) entry which is preliminary data.</text>
</comment>
<evidence type="ECO:0000256" key="2">
    <source>
        <dbReference type="ARBA" id="ARBA00022630"/>
    </source>
</evidence>
<dbReference type="InterPro" id="IPR023753">
    <property type="entry name" value="FAD/NAD-binding_dom"/>
</dbReference>
<evidence type="ECO:0000259" key="6">
    <source>
        <dbReference type="Pfam" id="PF02852"/>
    </source>
</evidence>
<name>A0A3M2L2V0_9NOCA</name>
<dbReference type="InterPro" id="IPR004099">
    <property type="entry name" value="Pyr_nucl-diS_OxRdtase_dimer"/>
</dbReference>
<dbReference type="SUPFAM" id="SSF55424">
    <property type="entry name" value="FAD/NAD-linked reductases, dimerisation (C-terminal) domain"/>
    <property type="match status" value="1"/>
</dbReference>
<keyword evidence="4" id="KW-0520">NAD</keyword>
<comment type="similarity">
    <text evidence="1">Belongs to the class-I pyridine nucleotide-disulfide oxidoreductase family.</text>
</comment>
<dbReference type="InterPro" id="IPR001100">
    <property type="entry name" value="Pyr_nuc-diS_OxRdtase"/>
</dbReference>
<feature type="binding site" evidence="4">
    <location>
        <position position="119"/>
    </location>
    <ligand>
        <name>FAD</name>
        <dbReference type="ChEBI" id="CHEBI:57692"/>
    </ligand>
</feature>
<dbReference type="InterPro" id="IPR016156">
    <property type="entry name" value="FAD/NAD-linked_Rdtase_dimer_sf"/>
</dbReference>
<evidence type="ECO:0000256" key="1">
    <source>
        <dbReference type="ARBA" id="ARBA00007532"/>
    </source>
</evidence>
<accession>A0A3M2L2V0</accession>
<evidence type="ECO:0000256" key="5">
    <source>
        <dbReference type="PIRSR" id="PIRSR000350-4"/>
    </source>
</evidence>
<protein>
    <submittedName>
        <fullName evidence="8">NAD(P)/FAD-dependent oxidoreductase</fullName>
    </submittedName>
</protein>
<feature type="disulfide bond" description="Redox-active" evidence="5">
    <location>
        <begin position="46"/>
        <end position="51"/>
    </location>
</feature>